<dbReference type="PANTHER" id="PTHR30055">
    <property type="entry name" value="HTH-TYPE TRANSCRIPTIONAL REGULATOR RUTR"/>
    <property type="match status" value="1"/>
</dbReference>
<dbReference type="InterPro" id="IPR050109">
    <property type="entry name" value="HTH-type_TetR-like_transc_reg"/>
</dbReference>
<comment type="caution">
    <text evidence="5">The sequence shown here is derived from an EMBL/GenBank/DDBJ whole genome shotgun (WGS) entry which is preliminary data.</text>
</comment>
<dbReference type="OrthoDB" id="4542604at2"/>
<evidence type="ECO:0000313" key="5">
    <source>
        <dbReference type="EMBL" id="TWE11598.1"/>
    </source>
</evidence>
<dbReference type="PANTHER" id="PTHR30055:SF226">
    <property type="entry name" value="HTH-TYPE TRANSCRIPTIONAL REGULATOR PKSA"/>
    <property type="match status" value="1"/>
</dbReference>
<evidence type="ECO:0000256" key="2">
    <source>
        <dbReference type="PROSITE-ProRule" id="PRU00335"/>
    </source>
</evidence>
<sequence>MGQTEQSRRSAARSDASNAASTSEIPDAVRVDGRDTRWTQHRAERRRELTEAALRAIRKHGATVGMDEIAAEAGTSKTVIYRHMGDRLGLYLAVCESVDDRILTDLHKSLTDVDAAHAAAHELTSGHTREMTVAVIDSYLRQVERDPEVYRFVVRRPQLNIPPEQDPVIGLSDTIAGVLEPIFAAALTIAGKDVEPARLWAHGLIGFVRESADRWLADPDRAPRASVVAHLADFAAVGLTGVLSNSTEESK</sequence>
<feature type="region of interest" description="Disordered" evidence="3">
    <location>
        <begin position="1"/>
        <end position="38"/>
    </location>
</feature>
<name>A0A561E7K4_9MICO</name>
<evidence type="ECO:0000259" key="4">
    <source>
        <dbReference type="PROSITE" id="PS50977"/>
    </source>
</evidence>
<feature type="DNA-binding region" description="H-T-H motif" evidence="2">
    <location>
        <begin position="65"/>
        <end position="84"/>
    </location>
</feature>
<accession>A0A561E7K4</accession>
<dbReference type="RefSeq" id="WP_145224963.1">
    <property type="nucleotide sequence ID" value="NZ_VIVQ01000001.1"/>
</dbReference>
<evidence type="ECO:0000313" key="6">
    <source>
        <dbReference type="Proteomes" id="UP000318297"/>
    </source>
</evidence>
<organism evidence="5 6">
    <name type="scientific">Rudaeicoccus suwonensis</name>
    <dbReference type="NCBI Taxonomy" id="657409"/>
    <lineage>
        <taxon>Bacteria</taxon>
        <taxon>Bacillati</taxon>
        <taxon>Actinomycetota</taxon>
        <taxon>Actinomycetes</taxon>
        <taxon>Micrococcales</taxon>
        <taxon>Dermacoccaceae</taxon>
        <taxon>Rudaeicoccus</taxon>
    </lineage>
</organism>
<dbReference type="PROSITE" id="PS50977">
    <property type="entry name" value="HTH_TETR_2"/>
    <property type="match status" value="1"/>
</dbReference>
<proteinExistence type="predicted"/>
<dbReference type="InterPro" id="IPR001647">
    <property type="entry name" value="HTH_TetR"/>
</dbReference>
<protein>
    <submittedName>
        <fullName evidence="5">TetR family transcriptional regulator</fullName>
    </submittedName>
</protein>
<dbReference type="InterPro" id="IPR045823">
    <property type="entry name" value="TetR_C_32"/>
</dbReference>
<evidence type="ECO:0000256" key="1">
    <source>
        <dbReference type="ARBA" id="ARBA00023125"/>
    </source>
</evidence>
<dbReference type="InterPro" id="IPR036271">
    <property type="entry name" value="Tet_transcr_reg_TetR-rel_C_sf"/>
</dbReference>
<dbReference type="GO" id="GO:0000976">
    <property type="term" value="F:transcription cis-regulatory region binding"/>
    <property type="evidence" value="ECO:0007669"/>
    <property type="project" value="TreeGrafter"/>
</dbReference>
<dbReference type="SUPFAM" id="SSF48498">
    <property type="entry name" value="Tetracyclin repressor-like, C-terminal domain"/>
    <property type="match status" value="1"/>
</dbReference>
<feature type="compositionally biased region" description="Basic and acidic residues" evidence="3">
    <location>
        <begin position="27"/>
        <end position="38"/>
    </location>
</feature>
<gene>
    <name evidence="5" type="ORF">BKA23_0374</name>
</gene>
<dbReference type="Gene3D" id="1.10.357.10">
    <property type="entry name" value="Tetracycline Repressor, domain 2"/>
    <property type="match status" value="1"/>
</dbReference>
<dbReference type="AlphaFoldDB" id="A0A561E7K4"/>
<dbReference type="Pfam" id="PF00440">
    <property type="entry name" value="TetR_N"/>
    <property type="match status" value="1"/>
</dbReference>
<dbReference type="GO" id="GO:0003700">
    <property type="term" value="F:DNA-binding transcription factor activity"/>
    <property type="evidence" value="ECO:0007669"/>
    <property type="project" value="TreeGrafter"/>
</dbReference>
<evidence type="ECO:0000256" key="3">
    <source>
        <dbReference type="SAM" id="MobiDB-lite"/>
    </source>
</evidence>
<dbReference type="Pfam" id="PF19344">
    <property type="entry name" value="TetR_C_32"/>
    <property type="match status" value="1"/>
</dbReference>
<keyword evidence="1 2" id="KW-0238">DNA-binding</keyword>
<dbReference type="Proteomes" id="UP000318297">
    <property type="component" value="Unassembled WGS sequence"/>
</dbReference>
<dbReference type="EMBL" id="VIVQ01000001">
    <property type="protein sequence ID" value="TWE11598.1"/>
    <property type="molecule type" value="Genomic_DNA"/>
</dbReference>
<keyword evidence="6" id="KW-1185">Reference proteome</keyword>
<reference evidence="5 6" key="1">
    <citation type="submission" date="2019-06" db="EMBL/GenBank/DDBJ databases">
        <title>Sequencing the genomes of 1000 actinobacteria strains.</title>
        <authorList>
            <person name="Klenk H.-P."/>
        </authorList>
    </citation>
    <scope>NUCLEOTIDE SEQUENCE [LARGE SCALE GENOMIC DNA]</scope>
    <source>
        <strain evidence="5 6">DSM 19560</strain>
    </source>
</reference>
<feature type="domain" description="HTH tetR-type" evidence="4">
    <location>
        <begin position="43"/>
        <end position="102"/>
    </location>
</feature>
<dbReference type="InterPro" id="IPR009057">
    <property type="entry name" value="Homeodomain-like_sf"/>
</dbReference>
<dbReference type="SUPFAM" id="SSF46689">
    <property type="entry name" value="Homeodomain-like"/>
    <property type="match status" value="1"/>
</dbReference>